<evidence type="ECO:0000256" key="5">
    <source>
        <dbReference type="SAM" id="Phobius"/>
    </source>
</evidence>
<dbReference type="PANTHER" id="PTHR23508">
    <property type="entry name" value="CARBOXYLIC ACID TRANSPORTER PROTEIN HOMOLOG"/>
    <property type="match status" value="1"/>
</dbReference>
<reference evidence="7 8" key="1">
    <citation type="submission" date="2024-07" db="EMBL/GenBank/DDBJ databases">
        <authorList>
            <person name="Lee S."/>
            <person name="Kang M."/>
        </authorList>
    </citation>
    <scope>NUCLEOTIDE SEQUENCE [LARGE SCALE GENOMIC DNA]</scope>
    <source>
        <strain evidence="7 8">DS6</strain>
    </source>
</reference>
<evidence type="ECO:0000256" key="1">
    <source>
        <dbReference type="ARBA" id="ARBA00004651"/>
    </source>
</evidence>
<name>A0ABV3SZV2_9ACTN</name>
<evidence type="ECO:0000256" key="4">
    <source>
        <dbReference type="ARBA" id="ARBA00023136"/>
    </source>
</evidence>
<dbReference type="PROSITE" id="PS00217">
    <property type="entry name" value="SUGAR_TRANSPORT_2"/>
    <property type="match status" value="1"/>
</dbReference>
<gene>
    <name evidence="7" type="ORF">AB3X52_07960</name>
</gene>
<dbReference type="InterPro" id="IPR036259">
    <property type="entry name" value="MFS_trans_sf"/>
</dbReference>
<dbReference type="CDD" id="cd17316">
    <property type="entry name" value="MFS_SV2_like"/>
    <property type="match status" value="1"/>
</dbReference>
<keyword evidence="3 5" id="KW-1133">Transmembrane helix</keyword>
<keyword evidence="4 5" id="KW-0472">Membrane</keyword>
<comment type="caution">
    <text evidence="7">The sequence shown here is derived from an EMBL/GenBank/DDBJ whole genome shotgun (WGS) entry which is preliminary data.</text>
</comment>
<comment type="subcellular location">
    <subcellularLocation>
        <location evidence="1">Cell membrane</location>
        <topology evidence="1">Multi-pass membrane protein</topology>
    </subcellularLocation>
</comment>
<feature type="transmembrane region" description="Helical" evidence="5">
    <location>
        <begin position="290"/>
        <end position="306"/>
    </location>
</feature>
<dbReference type="PANTHER" id="PTHR23508:SF10">
    <property type="entry name" value="CARBOXYLIC ACID TRANSPORTER PROTEIN HOMOLOG"/>
    <property type="match status" value="1"/>
</dbReference>
<dbReference type="Pfam" id="PF07690">
    <property type="entry name" value="MFS_1"/>
    <property type="match status" value="2"/>
</dbReference>
<evidence type="ECO:0000256" key="3">
    <source>
        <dbReference type="ARBA" id="ARBA00022989"/>
    </source>
</evidence>
<accession>A0ABV3SZV2</accession>
<evidence type="ECO:0000259" key="6">
    <source>
        <dbReference type="PROSITE" id="PS50850"/>
    </source>
</evidence>
<feature type="transmembrane region" description="Helical" evidence="5">
    <location>
        <begin position="254"/>
        <end position="278"/>
    </location>
</feature>
<dbReference type="SUPFAM" id="SSF103473">
    <property type="entry name" value="MFS general substrate transporter"/>
    <property type="match status" value="1"/>
</dbReference>
<evidence type="ECO:0000256" key="2">
    <source>
        <dbReference type="ARBA" id="ARBA00022692"/>
    </source>
</evidence>
<feature type="domain" description="Major facilitator superfamily (MFS) profile" evidence="6">
    <location>
        <begin position="13"/>
        <end position="403"/>
    </location>
</feature>
<dbReference type="EMBL" id="JBFPJR010000011">
    <property type="protein sequence ID" value="MEX0427548.1"/>
    <property type="molecule type" value="Genomic_DNA"/>
</dbReference>
<sequence length="418" mass="45621">MPHTPLTSDQRNAFTAALLGWTMDAFDYFIVVLVYADIADDFGVSKEKVAFLTTATLLMRPVGALLFGLWADRVGRRIPLIVDVCFYSVVGFLCAFAPNLTVLVVLRFLYGIGMGGEWGLGAALAMEKIPAERRGFFSGLLQEGYSFGYLLAAAAYLLIGEAFDLSWRWLFAFSILPALISLIIRSRVEESQVWEESREAMKVTRTGFRDVFLNAAVVRRFVYLIILMTAFNWMSHGTQDVYPTFLKATDHGGAALSETTALVIAMIYNVGAIVGGLVFGTLSSRFGRRYTIAFCAVLGLPVVPLFAFSSTAGWLCLGSFLMQICVQGAWGVIPAHLTELSPDAIRGFYPGVTYQLGNLLAALNLPIQEHLASSHSYPFALAVTIIPVLCVVALVTLLGKEARGVEFGRTPTDVRSTA</sequence>
<keyword evidence="2 5" id="KW-0812">Transmembrane</keyword>
<feature type="transmembrane region" description="Helical" evidence="5">
    <location>
        <begin position="78"/>
        <end position="98"/>
    </location>
</feature>
<dbReference type="Gene3D" id="1.20.1250.20">
    <property type="entry name" value="MFS general substrate transporter like domains"/>
    <property type="match status" value="2"/>
</dbReference>
<evidence type="ECO:0000313" key="8">
    <source>
        <dbReference type="Proteomes" id="UP001556631"/>
    </source>
</evidence>
<feature type="transmembrane region" description="Helical" evidence="5">
    <location>
        <begin position="12"/>
        <end position="36"/>
    </location>
</feature>
<feature type="transmembrane region" description="Helical" evidence="5">
    <location>
        <begin position="211"/>
        <end position="234"/>
    </location>
</feature>
<keyword evidence="8" id="KW-1185">Reference proteome</keyword>
<proteinExistence type="predicted"/>
<evidence type="ECO:0000313" key="7">
    <source>
        <dbReference type="EMBL" id="MEX0427548.1"/>
    </source>
</evidence>
<organism evidence="7 8">
    <name type="scientific">Nocardioides eburneus</name>
    <dbReference type="NCBI Taxonomy" id="3231482"/>
    <lineage>
        <taxon>Bacteria</taxon>
        <taxon>Bacillati</taxon>
        <taxon>Actinomycetota</taxon>
        <taxon>Actinomycetes</taxon>
        <taxon>Propionibacteriales</taxon>
        <taxon>Nocardioidaceae</taxon>
        <taxon>Nocardioides</taxon>
    </lineage>
</organism>
<dbReference type="InterPro" id="IPR011701">
    <property type="entry name" value="MFS"/>
</dbReference>
<feature type="transmembrane region" description="Helical" evidence="5">
    <location>
        <begin position="48"/>
        <end position="71"/>
    </location>
</feature>
<dbReference type="RefSeq" id="WP_367993044.1">
    <property type="nucleotide sequence ID" value="NZ_JBFPJR010000011.1"/>
</dbReference>
<dbReference type="Proteomes" id="UP001556631">
    <property type="component" value="Unassembled WGS sequence"/>
</dbReference>
<dbReference type="PROSITE" id="PS50850">
    <property type="entry name" value="MFS"/>
    <property type="match status" value="1"/>
</dbReference>
<feature type="transmembrane region" description="Helical" evidence="5">
    <location>
        <begin position="165"/>
        <end position="184"/>
    </location>
</feature>
<dbReference type="InterPro" id="IPR020846">
    <property type="entry name" value="MFS_dom"/>
</dbReference>
<dbReference type="InterPro" id="IPR005829">
    <property type="entry name" value="Sugar_transporter_CS"/>
</dbReference>
<protein>
    <submittedName>
        <fullName evidence="7">MFS transporter</fullName>
    </submittedName>
</protein>
<feature type="transmembrane region" description="Helical" evidence="5">
    <location>
        <begin position="379"/>
        <end position="399"/>
    </location>
</feature>